<evidence type="ECO:0000313" key="3">
    <source>
        <dbReference type="Proteomes" id="UP000006038"/>
    </source>
</evidence>
<protein>
    <recommendedName>
        <fullName evidence="4">Transmembrane protein</fullName>
    </recommendedName>
</protein>
<evidence type="ECO:0000256" key="1">
    <source>
        <dbReference type="SAM" id="Phobius"/>
    </source>
</evidence>
<name>J3LET4_ORYBR</name>
<dbReference type="HOGENOM" id="CLU_2546246_0_0_1"/>
<dbReference type="Proteomes" id="UP000006038">
    <property type="component" value="Unassembled WGS sequence"/>
</dbReference>
<feature type="transmembrane region" description="Helical" evidence="1">
    <location>
        <begin position="36"/>
        <end position="60"/>
    </location>
</feature>
<dbReference type="Gramene" id="OB02G31510.1">
    <property type="protein sequence ID" value="OB02G31510.1"/>
    <property type="gene ID" value="OB02G31510"/>
</dbReference>
<dbReference type="EnsemblPlants" id="OB02G31510.1">
    <property type="protein sequence ID" value="OB02G31510.1"/>
    <property type="gene ID" value="OB02G31510"/>
</dbReference>
<dbReference type="AlphaFoldDB" id="J3LET4"/>
<sequence>MADGMRRIGFGGVVNDNASIFFRIRRFLVVHFRSRGSYVACTPGYFVIARFLFFFSVFTFVWSEEVVKFAFLVILSTFTTIFF</sequence>
<proteinExistence type="predicted"/>
<reference evidence="2" key="1">
    <citation type="submission" date="2013-04" db="UniProtKB">
        <authorList>
            <consortium name="EnsemblPlants"/>
        </authorList>
    </citation>
    <scope>IDENTIFICATION</scope>
</reference>
<keyword evidence="3" id="KW-1185">Reference proteome</keyword>
<keyword evidence="1" id="KW-0472">Membrane</keyword>
<organism evidence="2">
    <name type="scientific">Oryza brachyantha</name>
    <name type="common">malo sina</name>
    <dbReference type="NCBI Taxonomy" id="4533"/>
    <lineage>
        <taxon>Eukaryota</taxon>
        <taxon>Viridiplantae</taxon>
        <taxon>Streptophyta</taxon>
        <taxon>Embryophyta</taxon>
        <taxon>Tracheophyta</taxon>
        <taxon>Spermatophyta</taxon>
        <taxon>Magnoliopsida</taxon>
        <taxon>Liliopsida</taxon>
        <taxon>Poales</taxon>
        <taxon>Poaceae</taxon>
        <taxon>BOP clade</taxon>
        <taxon>Oryzoideae</taxon>
        <taxon>Oryzeae</taxon>
        <taxon>Oryzinae</taxon>
        <taxon>Oryza</taxon>
    </lineage>
</organism>
<evidence type="ECO:0008006" key="4">
    <source>
        <dbReference type="Google" id="ProtNLM"/>
    </source>
</evidence>
<accession>J3LET4</accession>
<keyword evidence="1" id="KW-1133">Transmembrane helix</keyword>
<evidence type="ECO:0000313" key="2">
    <source>
        <dbReference type="EnsemblPlants" id="OB02G31510.1"/>
    </source>
</evidence>
<keyword evidence="1" id="KW-0812">Transmembrane</keyword>